<evidence type="ECO:0000256" key="6">
    <source>
        <dbReference type="ARBA" id="ARBA00022989"/>
    </source>
</evidence>
<evidence type="ECO:0000256" key="9">
    <source>
        <dbReference type="RuleBase" id="RU003945"/>
    </source>
</evidence>
<feature type="transmembrane region" description="Helical" evidence="10">
    <location>
        <begin position="141"/>
        <end position="162"/>
    </location>
</feature>
<feature type="transmembrane region" description="Helical" evidence="10">
    <location>
        <begin position="31"/>
        <end position="50"/>
    </location>
</feature>
<keyword evidence="3" id="KW-1003">Cell membrane</keyword>
<keyword evidence="8" id="KW-0143">Chaperone</keyword>
<accession>A0A1G2BNX0</accession>
<dbReference type="Pfam" id="PF02096">
    <property type="entry name" value="60KD_IMP"/>
    <property type="match status" value="1"/>
</dbReference>
<dbReference type="Proteomes" id="UP000178849">
    <property type="component" value="Unassembled WGS sequence"/>
</dbReference>
<evidence type="ECO:0000313" key="13">
    <source>
        <dbReference type="Proteomes" id="UP000178849"/>
    </source>
</evidence>
<dbReference type="GO" id="GO:0051205">
    <property type="term" value="P:protein insertion into membrane"/>
    <property type="evidence" value="ECO:0007669"/>
    <property type="project" value="TreeGrafter"/>
</dbReference>
<dbReference type="InterPro" id="IPR001708">
    <property type="entry name" value="YidC/ALB3/OXA1/COX18"/>
</dbReference>
<gene>
    <name evidence="12" type="ORF">A2927_01390</name>
</gene>
<evidence type="ECO:0000256" key="3">
    <source>
        <dbReference type="ARBA" id="ARBA00022475"/>
    </source>
</evidence>
<feature type="transmembrane region" description="Helical" evidence="10">
    <location>
        <begin position="183"/>
        <end position="204"/>
    </location>
</feature>
<keyword evidence="7 10" id="KW-0472">Membrane</keyword>
<evidence type="ECO:0000256" key="7">
    <source>
        <dbReference type="ARBA" id="ARBA00023136"/>
    </source>
</evidence>
<dbReference type="CDD" id="cd20070">
    <property type="entry name" value="5TM_YidC_Alb3"/>
    <property type="match status" value="1"/>
</dbReference>
<evidence type="ECO:0000256" key="8">
    <source>
        <dbReference type="ARBA" id="ARBA00023186"/>
    </source>
</evidence>
<dbReference type="InterPro" id="IPR047196">
    <property type="entry name" value="YidC_ALB_C"/>
</dbReference>
<keyword evidence="6 10" id="KW-1133">Transmembrane helix</keyword>
<dbReference type="EMBL" id="MHKL01000003">
    <property type="protein sequence ID" value="OGY89997.1"/>
    <property type="molecule type" value="Genomic_DNA"/>
</dbReference>
<name>A0A1G2BNX0_9BACT</name>
<evidence type="ECO:0000256" key="5">
    <source>
        <dbReference type="ARBA" id="ARBA00022927"/>
    </source>
</evidence>
<comment type="caution">
    <text evidence="12">The sequence shown here is derived from an EMBL/GenBank/DDBJ whole genome shotgun (WGS) entry which is preliminary data.</text>
</comment>
<comment type="similarity">
    <text evidence="9">Belongs to the OXA1/ALB3/YidC family.</text>
</comment>
<evidence type="ECO:0000256" key="1">
    <source>
        <dbReference type="ARBA" id="ARBA00004651"/>
    </source>
</evidence>
<evidence type="ECO:0000256" key="4">
    <source>
        <dbReference type="ARBA" id="ARBA00022692"/>
    </source>
</evidence>
<feature type="transmembrane region" description="Helical" evidence="10">
    <location>
        <begin position="99"/>
        <end position="121"/>
    </location>
</feature>
<keyword evidence="2" id="KW-0813">Transport</keyword>
<keyword evidence="5" id="KW-0653">Protein transport</keyword>
<evidence type="ECO:0000256" key="2">
    <source>
        <dbReference type="ARBA" id="ARBA00022448"/>
    </source>
</evidence>
<dbReference type="InterPro" id="IPR028055">
    <property type="entry name" value="YidC/Oxa/ALB_C"/>
</dbReference>
<keyword evidence="4 9" id="KW-0812">Transmembrane</keyword>
<reference evidence="12 13" key="1">
    <citation type="journal article" date="2016" name="Nat. Commun.">
        <title>Thousands of microbial genomes shed light on interconnected biogeochemical processes in an aquifer system.</title>
        <authorList>
            <person name="Anantharaman K."/>
            <person name="Brown C.T."/>
            <person name="Hug L.A."/>
            <person name="Sharon I."/>
            <person name="Castelle C.J."/>
            <person name="Probst A.J."/>
            <person name="Thomas B.C."/>
            <person name="Singh A."/>
            <person name="Wilkins M.J."/>
            <person name="Karaoz U."/>
            <person name="Brodie E.L."/>
            <person name="Williams K.H."/>
            <person name="Hubbard S.S."/>
            <person name="Banfield J.F."/>
        </authorList>
    </citation>
    <scope>NUCLEOTIDE SEQUENCE [LARGE SCALE GENOMIC DNA]</scope>
</reference>
<proteinExistence type="inferred from homology"/>
<dbReference type="GO" id="GO:0005886">
    <property type="term" value="C:plasma membrane"/>
    <property type="evidence" value="ECO:0007669"/>
    <property type="project" value="UniProtKB-SubCell"/>
</dbReference>
<evidence type="ECO:0000313" key="12">
    <source>
        <dbReference type="EMBL" id="OGY89997.1"/>
    </source>
</evidence>
<dbReference type="GO" id="GO:0015031">
    <property type="term" value="P:protein transport"/>
    <property type="evidence" value="ECO:0007669"/>
    <property type="project" value="UniProtKB-KW"/>
</dbReference>
<evidence type="ECO:0000256" key="10">
    <source>
        <dbReference type="SAM" id="Phobius"/>
    </source>
</evidence>
<dbReference type="AlphaFoldDB" id="A0A1G2BNX0"/>
<sequence>MLIEIYNAILYQPLLNLLVFFYNVIPGHDVGIAIILLTIFIKVILSPFFVQSIKAQKRMQILQPKIDELKEKYKGQQDKLGPALMELYKKEKINPLSSCLPLLLQLPFLIAVYQVFSAGLSSGSLEMIYPFISNPGTINPVSFGLINLSHPSSVMAVLAGAAQFWQSKMMMAKHSNKSSAGGMAGQMGAQMTYIMPLVTIFIGTRLPAGLTLYWFLMTLLSALQQLLVFKKMDKPRTTFFDK</sequence>
<dbReference type="GO" id="GO:0032977">
    <property type="term" value="F:membrane insertase activity"/>
    <property type="evidence" value="ECO:0007669"/>
    <property type="project" value="InterPro"/>
</dbReference>
<dbReference type="PANTHER" id="PTHR12428">
    <property type="entry name" value="OXA1"/>
    <property type="match status" value="1"/>
</dbReference>
<organism evidence="12 13">
    <name type="scientific">Candidatus Komeilibacteria bacterium RIFCSPLOWO2_01_FULL_45_10</name>
    <dbReference type="NCBI Taxonomy" id="1798550"/>
    <lineage>
        <taxon>Bacteria</taxon>
        <taxon>Candidatus Komeiliibacteriota</taxon>
    </lineage>
</organism>
<dbReference type="PANTHER" id="PTHR12428:SF65">
    <property type="entry name" value="CYTOCHROME C OXIDASE ASSEMBLY PROTEIN COX18, MITOCHONDRIAL"/>
    <property type="match status" value="1"/>
</dbReference>
<evidence type="ECO:0000259" key="11">
    <source>
        <dbReference type="Pfam" id="PF02096"/>
    </source>
</evidence>
<protein>
    <recommendedName>
        <fullName evidence="11">Membrane insertase YidC/Oxa/ALB C-terminal domain-containing protein</fullName>
    </recommendedName>
</protein>
<dbReference type="STRING" id="1798550.A2927_01390"/>
<dbReference type="NCBIfam" id="TIGR03592">
    <property type="entry name" value="yidC_oxa1_cterm"/>
    <property type="match status" value="1"/>
</dbReference>
<feature type="transmembrane region" description="Helical" evidence="10">
    <location>
        <begin position="210"/>
        <end position="229"/>
    </location>
</feature>
<feature type="transmembrane region" description="Helical" evidence="10">
    <location>
        <begin position="5"/>
        <end position="25"/>
    </location>
</feature>
<feature type="domain" description="Membrane insertase YidC/Oxa/ALB C-terminal" evidence="11">
    <location>
        <begin position="31"/>
        <end position="228"/>
    </location>
</feature>
<comment type="subcellular location">
    <subcellularLocation>
        <location evidence="1">Cell membrane</location>
        <topology evidence="1">Multi-pass membrane protein</topology>
    </subcellularLocation>
    <subcellularLocation>
        <location evidence="9">Membrane</location>
        <topology evidence="9">Multi-pass membrane protein</topology>
    </subcellularLocation>
</comment>